<evidence type="ECO:0000313" key="3">
    <source>
        <dbReference type="EMBL" id="RKP34755.1"/>
    </source>
</evidence>
<dbReference type="InterPro" id="IPR036423">
    <property type="entry name" value="SOD-like_Cu/Zn_dom_sf"/>
</dbReference>
<dbReference type="AlphaFoldDB" id="A0A4P9ZNK1"/>
<dbReference type="SUPFAM" id="SSF49329">
    <property type="entry name" value="Cu,Zn superoxide dismutase-like"/>
    <property type="match status" value="1"/>
</dbReference>
<evidence type="ECO:0000313" key="4">
    <source>
        <dbReference type="Proteomes" id="UP000268162"/>
    </source>
</evidence>
<dbReference type="Gene3D" id="2.60.40.200">
    <property type="entry name" value="Superoxide dismutase, copper/zinc binding domain"/>
    <property type="match status" value="1"/>
</dbReference>
<feature type="signal peptide" evidence="2">
    <location>
        <begin position="1"/>
        <end position="28"/>
    </location>
</feature>
<dbReference type="EMBL" id="ML003081">
    <property type="protein sequence ID" value="RKP34755.1"/>
    <property type="molecule type" value="Genomic_DNA"/>
</dbReference>
<evidence type="ECO:0000256" key="2">
    <source>
        <dbReference type="SAM" id="SignalP"/>
    </source>
</evidence>
<gene>
    <name evidence="3" type="ORF">BJ085DRAFT_41194</name>
</gene>
<feature type="compositionally biased region" description="Low complexity" evidence="1">
    <location>
        <begin position="175"/>
        <end position="209"/>
    </location>
</feature>
<proteinExistence type="predicted"/>
<feature type="chain" id="PRO_5020304544" evidence="2">
    <location>
        <begin position="29"/>
        <end position="325"/>
    </location>
</feature>
<keyword evidence="4" id="KW-1185">Reference proteome</keyword>
<name>A0A4P9ZNK1_9FUNG</name>
<accession>A0A4P9ZNK1</accession>
<dbReference type="GO" id="GO:0006801">
    <property type="term" value="P:superoxide metabolic process"/>
    <property type="evidence" value="ECO:0007669"/>
    <property type="project" value="InterPro"/>
</dbReference>
<protein>
    <submittedName>
        <fullName evidence="3">Uncharacterized protein</fullName>
    </submittedName>
</protein>
<organism evidence="3 4">
    <name type="scientific">Dimargaris cristalligena</name>
    <dbReference type="NCBI Taxonomy" id="215637"/>
    <lineage>
        <taxon>Eukaryota</taxon>
        <taxon>Fungi</taxon>
        <taxon>Fungi incertae sedis</taxon>
        <taxon>Zoopagomycota</taxon>
        <taxon>Kickxellomycotina</taxon>
        <taxon>Dimargaritomycetes</taxon>
        <taxon>Dimargaritales</taxon>
        <taxon>Dimargaritaceae</taxon>
        <taxon>Dimargaris</taxon>
    </lineage>
</organism>
<reference evidence="4" key="1">
    <citation type="journal article" date="2018" name="Nat. Microbiol.">
        <title>Leveraging single-cell genomics to expand the fungal tree of life.</title>
        <authorList>
            <person name="Ahrendt S.R."/>
            <person name="Quandt C.A."/>
            <person name="Ciobanu D."/>
            <person name="Clum A."/>
            <person name="Salamov A."/>
            <person name="Andreopoulos B."/>
            <person name="Cheng J.F."/>
            <person name="Woyke T."/>
            <person name="Pelin A."/>
            <person name="Henrissat B."/>
            <person name="Reynolds N.K."/>
            <person name="Benny G.L."/>
            <person name="Smith M.E."/>
            <person name="James T.Y."/>
            <person name="Grigoriev I.V."/>
        </authorList>
    </citation>
    <scope>NUCLEOTIDE SEQUENCE [LARGE SCALE GENOMIC DNA]</scope>
    <source>
        <strain evidence="4">RSA 468</strain>
    </source>
</reference>
<dbReference type="Proteomes" id="UP000268162">
    <property type="component" value="Unassembled WGS sequence"/>
</dbReference>
<feature type="region of interest" description="Disordered" evidence="1">
    <location>
        <begin position="160"/>
        <end position="209"/>
    </location>
</feature>
<dbReference type="GO" id="GO:0046872">
    <property type="term" value="F:metal ion binding"/>
    <property type="evidence" value="ECO:0007669"/>
    <property type="project" value="InterPro"/>
</dbReference>
<evidence type="ECO:0000256" key="1">
    <source>
        <dbReference type="SAM" id="MobiDB-lite"/>
    </source>
</evidence>
<sequence>MQLLKIRLSLNLLMVLGLWSTTTSHVAADSDPQEAMASLAKKDSSVKGKVILTVKEVSASDMAQGSSSSSSGGSRQTYVELQVEMSGLKPNYPYEWFIQRNPVPKDDSCTGLGPMVSFQPTTQVDASVVTANGGTNGTVSPTSGEQTRMFVRRDLGIQSNIPEAPADPNNPPPVEEASLVDGDVSSASSSASSSAPTSAASNSNSDSDFGSLVDPANEFTTTTTTAAMFPFQLCQTGDLQNKFGYIRSSSSKFDQKFMDQGLHLSGEYAVVNHAIVVWDKEGNVAACGTITTDMSGRTSAATLSTTWSGTSFVLAVVVALGAHLY</sequence>
<keyword evidence="2" id="KW-0732">Signal</keyword>